<dbReference type="Proteomes" id="UP000244893">
    <property type="component" value="Unassembled WGS sequence"/>
</dbReference>
<feature type="domain" description="FAD dependent oxidoreductase" evidence="5">
    <location>
        <begin position="5"/>
        <end position="354"/>
    </location>
</feature>
<gene>
    <name evidence="6" type="ORF">DDQ50_01995</name>
</gene>
<name>A0A2V1HRS0_9MICO</name>
<dbReference type="SUPFAM" id="SSF51905">
    <property type="entry name" value="FAD/NAD(P)-binding domain"/>
    <property type="match status" value="1"/>
</dbReference>
<dbReference type="PANTHER" id="PTHR10961:SF7">
    <property type="entry name" value="FAD DEPENDENT OXIDOREDUCTASE DOMAIN-CONTAINING PROTEIN"/>
    <property type="match status" value="1"/>
</dbReference>
<evidence type="ECO:0000313" key="7">
    <source>
        <dbReference type="Proteomes" id="UP000244893"/>
    </source>
</evidence>
<keyword evidence="3" id="KW-0274">FAD</keyword>
<reference evidence="6 7" key="1">
    <citation type="submission" date="2018-05" db="EMBL/GenBank/DDBJ databases">
        <title>Amnibacterium sp. M8JJ-5, whole genome shotgun sequence.</title>
        <authorList>
            <person name="Tuo L."/>
        </authorList>
    </citation>
    <scope>NUCLEOTIDE SEQUENCE [LARGE SCALE GENOMIC DNA]</scope>
    <source>
        <strain evidence="6 7">M8JJ-5</strain>
    </source>
</reference>
<dbReference type="Gene3D" id="3.50.50.60">
    <property type="entry name" value="FAD/NAD(P)-binding domain"/>
    <property type="match status" value="1"/>
</dbReference>
<dbReference type="OrthoDB" id="9806257at2"/>
<dbReference type="EMBL" id="QEOP01000001">
    <property type="protein sequence ID" value="PVZ95316.1"/>
    <property type="molecule type" value="Genomic_DNA"/>
</dbReference>
<dbReference type="InterPro" id="IPR006076">
    <property type="entry name" value="FAD-dep_OxRdtase"/>
</dbReference>
<accession>A0A2V1HRS0</accession>
<dbReference type="InterPro" id="IPR045170">
    <property type="entry name" value="MTOX"/>
</dbReference>
<proteinExistence type="predicted"/>
<dbReference type="InterPro" id="IPR036188">
    <property type="entry name" value="FAD/NAD-bd_sf"/>
</dbReference>
<evidence type="ECO:0000256" key="2">
    <source>
        <dbReference type="ARBA" id="ARBA00022630"/>
    </source>
</evidence>
<dbReference type="AlphaFoldDB" id="A0A2V1HRS0"/>
<keyword evidence="7" id="KW-1185">Reference proteome</keyword>
<protein>
    <submittedName>
        <fullName evidence="6">Sarcosine oxidase</fullName>
    </submittedName>
</protein>
<evidence type="ECO:0000256" key="3">
    <source>
        <dbReference type="ARBA" id="ARBA00022827"/>
    </source>
</evidence>
<comment type="caution">
    <text evidence="6">The sequence shown here is derived from an EMBL/GenBank/DDBJ whole genome shotgun (WGS) entry which is preliminary data.</text>
</comment>
<keyword evidence="4" id="KW-0560">Oxidoreductase</keyword>
<dbReference type="PANTHER" id="PTHR10961">
    <property type="entry name" value="PEROXISOMAL SARCOSINE OXIDASE"/>
    <property type="match status" value="1"/>
</dbReference>
<comment type="cofactor">
    <cofactor evidence="1">
        <name>FAD</name>
        <dbReference type="ChEBI" id="CHEBI:57692"/>
    </cofactor>
</comment>
<dbReference type="Gene3D" id="3.30.9.10">
    <property type="entry name" value="D-Amino Acid Oxidase, subunit A, domain 2"/>
    <property type="match status" value="1"/>
</dbReference>
<evidence type="ECO:0000313" key="6">
    <source>
        <dbReference type="EMBL" id="PVZ95316.1"/>
    </source>
</evidence>
<evidence type="ECO:0000256" key="4">
    <source>
        <dbReference type="ARBA" id="ARBA00023002"/>
    </source>
</evidence>
<evidence type="ECO:0000256" key="1">
    <source>
        <dbReference type="ARBA" id="ARBA00001974"/>
    </source>
</evidence>
<dbReference type="Pfam" id="PF01266">
    <property type="entry name" value="DAO"/>
    <property type="match status" value="1"/>
</dbReference>
<dbReference type="GO" id="GO:0008115">
    <property type="term" value="F:sarcosine oxidase activity"/>
    <property type="evidence" value="ECO:0007669"/>
    <property type="project" value="TreeGrafter"/>
</dbReference>
<dbReference type="RefSeq" id="WP_116755053.1">
    <property type="nucleotide sequence ID" value="NZ_JBHUEX010000001.1"/>
</dbReference>
<dbReference type="SUPFAM" id="SSF54373">
    <property type="entry name" value="FAD-linked reductases, C-terminal domain"/>
    <property type="match status" value="1"/>
</dbReference>
<organism evidence="6 7">
    <name type="scientific">Amnibacterium flavum</name>
    <dbReference type="NCBI Taxonomy" id="2173173"/>
    <lineage>
        <taxon>Bacteria</taxon>
        <taxon>Bacillati</taxon>
        <taxon>Actinomycetota</taxon>
        <taxon>Actinomycetes</taxon>
        <taxon>Micrococcales</taxon>
        <taxon>Microbacteriaceae</taxon>
        <taxon>Amnibacterium</taxon>
    </lineage>
</organism>
<sequence length="373" mass="39674">MQTKYLVLGAGLAGAATAWRLAQHGEEVVLAEATTPANAGGSSHGSARIFRHAYPDEFHSALTVRALDGWRELEAASGEAILTITGGLDFGDGRDLDGIVASLTRLGLDNERLSAGAAMERWPQHRFDGDVVHHAGAGVIDAERAVLTMVEQARLAGAQVLTGWAAAAIRECPTGQVVTSTDGQEIDCAVLIVSAGAWLPELLDVLPGEWAARLPPLVVTQQQAFHFAFPESVGDPTDWPIFVNKDRLSVYSLPGGRDAGFRGFKIAEHDFGLPTTASGRDGLVRREARERIIDYVRRQLPDVEPVPYAETTCLYTSTPTENFVIDRIGSIVVASPCSGHGAKFAPLLGELIADVATGTADAPDLFRLPAHAA</sequence>
<evidence type="ECO:0000259" key="5">
    <source>
        <dbReference type="Pfam" id="PF01266"/>
    </source>
</evidence>
<dbReference type="GO" id="GO:0050660">
    <property type="term" value="F:flavin adenine dinucleotide binding"/>
    <property type="evidence" value="ECO:0007669"/>
    <property type="project" value="InterPro"/>
</dbReference>
<keyword evidence="2" id="KW-0285">Flavoprotein</keyword>